<sequence length="45" mass="4433">MARTKASVGAKVSSGKSSKARCCAAPPPSSTGASGKELGIEIKLN</sequence>
<proteinExistence type="predicted"/>
<evidence type="ECO:0000259" key="2">
    <source>
        <dbReference type="Pfam" id="PF15715"/>
    </source>
</evidence>
<dbReference type="EMBL" id="KQ459564">
    <property type="protein sequence ID" value="KPI99615.1"/>
    <property type="molecule type" value="Genomic_DNA"/>
</dbReference>
<dbReference type="InterPro" id="IPR031444">
    <property type="entry name" value="PCNA-AF_dom"/>
</dbReference>
<name>A0A194Q882_PAPXU</name>
<gene>
    <name evidence="3" type="ORF">RR46_02529</name>
</gene>
<evidence type="ECO:0000256" key="1">
    <source>
        <dbReference type="SAM" id="MobiDB-lite"/>
    </source>
</evidence>
<dbReference type="AlphaFoldDB" id="A0A194Q882"/>
<accession>A0A194Q882</accession>
<reference evidence="3 4" key="1">
    <citation type="journal article" date="2015" name="Nat. Commun.">
        <title>Outbred genome sequencing and CRISPR/Cas9 gene editing in butterflies.</title>
        <authorList>
            <person name="Li X."/>
            <person name="Fan D."/>
            <person name="Zhang W."/>
            <person name="Liu G."/>
            <person name="Zhang L."/>
            <person name="Zhao L."/>
            <person name="Fang X."/>
            <person name="Chen L."/>
            <person name="Dong Y."/>
            <person name="Chen Y."/>
            <person name="Ding Y."/>
            <person name="Zhao R."/>
            <person name="Feng M."/>
            <person name="Zhu Y."/>
            <person name="Feng Y."/>
            <person name="Jiang X."/>
            <person name="Zhu D."/>
            <person name="Xiang H."/>
            <person name="Feng X."/>
            <person name="Li S."/>
            <person name="Wang J."/>
            <person name="Zhang G."/>
            <person name="Kronforst M.R."/>
            <person name="Wang W."/>
        </authorList>
    </citation>
    <scope>NUCLEOTIDE SEQUENCE [LARGE SCALE GENOMIC DNA]</scope>
    <source>
        <strain evidence="3">Ya'a_city_454_Px</strain>
        <tissue evidence="3">Whole body</tissue>
    </source>
</reference>
<organism evidence="3 4">
    <name type="scientific">Papilio xuthus</name>
    <name type="common">Asian swallowtail butterfly</name>
    <dbReference type="NCBI Taxonomy" id="66420"/>
    <lineage>
        <taxon>Eukaryota</taxon>
        <taxon>Metazoa</taxon>
        <taxon>Ecdysozoa</taxon>
        <taxon>Arthropoda</taxon>
        <taxon>Hexapoda</taxon>
        <taxon>Insecta</taxon>
        <taxon>Pterygota</taxon>
        <taxon>Neoptera</taxon>
        <taxon>Endopterygota</taxon>
        <taxon>Lepidoptera</taxon>
        <taxon>Glossata</taxon>
        <taxon>Ditrysia</taxon>
        <taxon>Papilionoidea</taxon>
        <taxon>Papilionidae</taxon>
        <taxon>Papilioninae</taxon>
        <taxon>Papilio</taxon>
    </lineage>
</organism>
<evidence type="ECO:0000313" key="3">
    <source>
        <dbReference type="EMBL" id="KPI99615.1"/>
    </source>
</evidence>
<protein>
    <recommendedName>
        <fullName evidence="2">PCNA-associated factor histone-like domain-containing protein</fullName>
    </recommendedName>
</protein>
<dbReference type="Proteomes" id="UP000053268">
    <property type="component" value="Unassembled WGS sequence"/>
</dbReference>
<feature type="compositionally biased region" description="Low complexity" evidence="1">
    <location>
        <begin position="1"/>
        <end position="17"/>
    </location>
</feature>
<feature type="domain" description="PCNA-associated factor histone-like" evidence="2">
    <location>
        <begin position="1"/>
        <end position="35"/>
    </location>
</feature>
<dbReference type="Pfam" id="PF15715">
    <property type="entry name" value="PAF"/>
    <property type="match status" value="1"/>
</dbReference>
<feature type="region of interest" description="Disordered" evidence="1">
    <location>
        <begin position="1"/>
        <end position="45"/>
    </location>
</feature>
<keyword evidence="4" id="KW-1185">Reference proteome</keyword>
<evidence type="ECO:0000313" key="4">
    <source>
        <dbReference type="Proteomes" id="UP000053268"/>
    </source>
</evidence>